<sequence>MGPEVECRSRTKKMAQFYLLYGGVEFARVSRFSSVTSFHSLRTTSVTLSSLPPSYRLSPSLTGASLSNDEIIDAPTISI</sequence>
<name>A0A9P0HIW7_NEZVI</name>
<dbReference type="AlphaFoldDB" id="A0A9P0HIW7"/>
<keyword evidence="2" id="KW-1185">Reference proteome</keyword>
<accession>A0A9P0HIW7</accession>
<dbReference type="Proteomes" id="UP001152798">
    <property type="component" value="Chromosome 5"/>
</dbReference>
<protein>
    <submittedName>
        <fullName evidence="1">Uncharacterized protein</fullName>
    </submittedName>
</protein>
<reference evidence="1" key="1">
    <citation type="submission" date="2022-01" db="EMBL/GenBank/DDBJ databases">
        <authorList>
            <person name="King R."/>
        </authorList>
    </citation>
    <scope>NUCLEOTIDE SEQUENCE</scope>
</reference>
<proteinExistence type="predicted"/>
<gene>
    <name evidence="1" type="ORF">NEZAVI_LOCUS12007</name>
</gene>
<evidence type="ECO:0000313" key="1">
    <source>
        <dbReference type="EMBL" id="CAH1403395.1"/>
    </source>
</evidence>
<dbReference type="EMBL" id="OV725081">
    <property type="protein sequence ID" value="CAH1403395.1"/>
    <property type="molecule type" value="Genomic_DNA"/>
</dbReference>
<organism evidence="1 2">
    <name type="scientific">Nezara viridula</name>
    <name type="common">Southern green stink bug</name>
    <name type="synonym">Cimex viridulus</name>
    <dbReference type="NCBI Taxonomy" id="85310"/>
    <lineage>
        <taxon>Eukaryota</taxon>
        <taxon>Metazoa</taxon>
        <taxon>Ecdysozoa</taxon>
        <taxon>Arthropoda</taxon>
        <taxon>Hexapoda</taxon>
        <taxon>Insecta</taxon>
        <taxon>Pterygota</taxon>
        <taxon>Neoptera</taxon>
        <taxon>Paraneoptera</taxon>
        <taxon>Hemiptera</taxon>
        <taxon>Heteroptera</taxon>
        <taxon>Panheteroptera</taxon>
        <taxon>Pentatomomorpha</taxon>
        <taxon>Pentatomoidea</taxon>
        <taxon>Pentatomidae</taxon>
        <taxon>Pentatominae</taxon>
        <taxon>Nezara</taxon>
    </lineage>
</organism>
<evidence type="ECO:0000313" key="2">
    <source>
        <dbReference type="Proteomes" id="UP001152798"/>
    </source>
</evidence>